<feature type="compositionally biased region" description="Acidic residues" evidence="1">
    <location>
        <begin position="97"/>
        <end position="106"/>
    </location>
</feature>
<evidence type="ECO:0000313" key="4">
    <source>
        <dbReference type="Proteomes" id="UP001163105"/>
    </source>
</evidence>
<keyword evidence="2" id="KW-0732">Signal</keyword>
<comment type="caution">
    <text evidence="3">The sequence shown here is derived from an EMBL/GenBank/DDBJ whole genome shotgun (WGS) entry which is preliminary data.</text>
</comment>
<accession>A0AB34G135</accession>
<organism evidence="3 4">
    <name type="scientific">Purpureocillium lavendulum</name>
    <dbReference type="NCBI Taxonomy" id="1247861"/>
    <lineage>
        <taxon>Eukaryota</taxon>
        <taxon>Fungi</taxon>
        <taxon>Dikarya</taxon>
        <taxon>Ascomycota</taxon>
        <taxon>Pezizomycotina</taxon>
        <taxon>Sordariomycetes</taxon>
        <taxon>Hypocreomycetidae</taxon>
        <taxon>Hypocreales</taxon>
        <taxon>Ophiocordycipitaceae</taxon>
        <taxon>Purpureocillium</taxon>
    </lineage>
</organism>
<dbReference type="Proteomes" id="UP001163105">
    <property type="component" value="Unassembled WGS sequence"/>
</dbReference>
<feature type="region of interest" description="Disordered" evidence="1">
    <location>
        <begin position="42"/>
        <end position="113"/>
    </location>
</feature>
<evidence type="ECO:0000313" key="3">
    <source>
        <dbReference type="EMBL" id="KAJ6444753.1"/>
    </source>
</evidence>
<proteinExistence type="predicted"/>
<feature type="signal peptide" evidence="2">
    <location>
        <begin position="1"/>
        <end position="23"/>
    </location>
</feature>
<keyword evidence="4" id="KW-1185">Reference proteome</keyword>
<evidence type="ECO:0000256" key="2">
    <source>
        <dbReference type="SAM" id="SignalP"/>
    </source>
</evidence>
<feature type="compositionally biased region" description="Basic and acidic residues" evidence="1">
    <location>
        <begin position="81"/>
        <end position="96"/>
    </location>
</feature>
<reference evidence="3" key="1">
    <citation type="submission" date="2023-01" db="EMBL/GenBank/DDBJ databases">
        <title>The growth and conidiation of Purpureocillium lavendulum are regulated by nitrogen source and histone H3K14 acetylation.</title>
        <authorList>
            <person name="Tang P."/>
            <person name="Han J."/>
            <person name="Zhang C."/>
            <person name="Tang P."/>
            <person name="Qi F."/>
            <person name="Zhang K."/>
            <person name="Liang L."/>
        </authorList>
    </citation>
    <scope>NUCLEOTIDE SEQUENCE</scope>
    <source>
        <strain evidence="3">YMF1.00683</strain>
    </source>
</reference>
<evidence type="ECO:0000256" key="1">
    <source>
        <dbReference type="SAM" id="MobiDB-lite"/>
    </source>
</evidence>
<feature type="chain" id="PRO_5044199307" evidence="2">
    <location>
        <begin position="24"/>
        <end position="136"/>
    </location>
</feature>
<gene>
    <name evidence="3" type="ORF">O9K51_03150</name>
</gene>
<dbReference type="EMBL" id="JAQHRD010000002">
    <property type="protein sequence ID" value="KAJ6444753.1"/>
    <property type="molecule type" value="Genomic_DNA"/>
</dbReference>
<protein>
    <submittedName>
        <fullName evidence="3">Uncharacterized protein</fullName>
    </submittedName>
</protein>
<name>A0AB34G135_9HYPO</name>
<sequence length="136" mass="14549">MGTGSWFIDVVWTLARSMTLARASKVGRVGLDDSFSSWSLEASRGRSRQSQAALFGDGDLRPGASNGSVSKRGNFGCLTARRQDTEDKDDAARWEGEGDGEGEGEVEEAHRPAYARSPRCSLVLAGFEAALLQAGH</sequence>
<dbReference type="AlphaFoldDB" id="A0AB34G135"/>